<dbReference type="SMART" id="SM00028">
    <property type="entry name" value="TPR"/>
    <property type="match status" value="7"/>
</dbReference>
<dbReference type="SUPFAM" id="SSF48452">
    <property type="entry name" value="TPR-like"/>
    <property type="match status" value="2"/>
</dbReference>
<dbReference type="PROSITE" id="PS51257">
    <property type="entry name" value="PROKAR_LIPOPROTEIN"/>
    <property type="match status" value="1"/>
</dbReference>
<dbReference type="Proteomes" id="UP000316473">
    <property type="component" value="Chromosome"/>
</dbReference>
<dbReference type="Pfam" id="PF13432">
    <property type="entry name" value="TPR_16"/>
    <property type="match status" value="1"/>
</dbReference>
<evidence type="ECO:0000256" key="3">
    <source>
        <dbReference type="PROSITE-ProRule" id="PRU00339"/>
    </source>
</evidence>
<accession>A0A4Y1YS27</accession>
<keyword evidence="1" id="KW-0677">Repeat</keyword>
<dbReference type="AlphaFoldDB" id="A0A4Y1YS27"/>
<keyword evidence="2 3" id="KW-0802">TPR repeat</keyword>
<proteinExistence type="predicted"/>
<dbReference type="PROSITE" id="PS50005">
    <property type="entry name" value="TPR"/>
    <property type="match status" value="1"/>
</dbReference>
<sequence>MLKANYKMNVILTTLLALLLGVAGCTQLPKTGNQFASGEAASNHAAEPELTEDLLFNFMLGEIALQRDQSDVAAESFIQMARETRDPRIAEHATDIALRARRFDEAEEAIGLWAALEPDSMHAHQAAVALFVATGELDKVRVHAERLLVLEPETTDKAFMQLNKLLSNHADKNAVLKLIQQLAAPYPDLPEAHFAVSQAAWVDKQPKLAAQAMQQALELRPAWEVAAVHQGRILQNLGKDKATSFYEQYLGQFPQANDVRIAYIRMLMDEQEFDQGREQFQKLEQANPSNPDIALAIGLLSAELEDLDNAEKYFTRAIQLGIEDKNAVYFNLGRVYELSQRDAEAMQAYQQVEYGERYIPAHVRYAFLLSKQQGIAPARKYLQAIPVTDARQRNQLLMSEAQLLREHDDFQGAYDLLDAYLQKHPDRVELLYDRALAADKIGKQDVLERDLRKLIQLKPDNAHAYNALGYSLAERGEQLPEALVLIKKAVELSPDDPYILDSLGWVYYRMGDPKKGIKYVKLAFDTRSDPEIAAHYGELLWISGARQDAEKIWQIALEKHPDNELLLETIQRLMGRP</sequence>
<gene>
    <name evidence="4" type="ORF">Nstercoris_01279</name>
</gene>
<name>A0A4Y1YS27_9PROT</name>
<dbReference type="Pfam" id="PF13181">
    <property type="entry name" value="TPR_8"/>
    <property type="match status" value="1"/>
</dbReference>
<reference evidence="4 5" key="1">
    <citation type="submission" date="2019-06" db="EMBL/GenBank/DDBJ databases">
        <title>Nitrosomonas stercoris KYUHI-S whole genome shotgun sequence.</title>
        <authorList>
            <person name="Nakagawa T."/>
            <person name="Tsuchiya Y."/>
            <person name="Takahashi R."/>
        </authorList>
    </citation>
    <scope>NUCLEOTIDE SEQUENCE [LARGE SCALE GENOMIC DNA]</scope>
    <source>
        <strain evidence="4 5">KYUHI-S</strain>
    </source>
</reference>
<feature type="repeat" description="TPR" evidence="3">
    <location>
        <begin position="291"/>
        <end position="324"/>
    </location>
</feature>
<dbReference type="EMBL" id="AP019755">
    <property type="protein sequence ID" value="BBL35025.1"/>
    <property type="molecule type" value="Genomic_DNA"/>
</dbReference>
<dbReference type="InterPro" id="IPR011990">
    <property type="entry name" value="TPR-like_helical_dom_sf"/>
</dbReference>
<dbReference type="PANTHER" id="PTHR45586:SF1">
    <property type="entry name" value="LIPOPOLYSACCHARIDE ASSEMBLY PROTEIN B"/>
    <property type="match status" value="1"/>
</dbReference>
<keyword evidence="5" id="KW-1185">Reference proteome</keyword>
<dbReference type="KEGG" id="nst:Nstercoris_01279"/>
<evidence type="ECO:0000313" key="4">
    <source>
        <dbReference type="EMBL" id="BBL35025.1"/>
    </source>
</evidence>
<dbReference type="InterPro" id="IPR051012">
    <property type="entry name" value="CellSynth/LPSAsmb/PSIAsmb"/>
</dbReference>
<protein>
    <submittedName>
        <fullName evidence="4">Lipopolysaccharide assembly protein B</fullName>
    </submittedName>
</protein>
<dbReference type="PANTHER" id="PTHR45586">
    <property type="entry name" value="TPR REPEAT-CONTAINING PROTEIN PA4667"/>
    <property type="match status" value="1"/>
</dbReference>
<evidence type="ECO:0000313" key="5">
    <source>
        <dbReference type="Proteomes" id="UP000316473"/>
    </source>
</evidence>
<dbReference type="Gene3D" id="1.25.40.10">
    <property type="entry name" value="Tetratricopeptide repeat domain"/>
    <property type="match status" value="2"/>
</dbReference>
<evidence type="ECO:0000256" key="2">
    <source>
        <dbReference type="ARBA" id="ARBA00022803"/>
    </source>
</evidence>
<dbReference type="InterPro" id="IPR019734">
    <property type="entry name" value="TPR_rpt"/>
</dbReference>
<organism evidence="4 5">
    <name type="scientific">Nitrosomonas stercoris</name>
    <dbReference type="NCBI Taxonomy" id="1444684"/>
    <lineage>
        <taxon>Bacteria</taxon>
        <taxon>Pseudomonadati</taxon>
        <taxon>Pseudomonadota</taxon>
        <taxon>Betaproteobacteria</taxon>
        <taxon>Nitrosomonadales</taxon>
        <taxon>Nitrosomonadaceae</taxon>
        <taxon>Nitrosomonas</taxon>
    </lineage>
</organism>
<evidence type="ECO:0000256" key="1">
    <source>
        <dbReference type="ARBA" id="ARBA00022737"/>
    </source>
</evidence>